<dbReference type="SUPFAM" id="SSF47769">
    <property type="entry name" value="SAM/Pointed domain"/>
    <property type="match status" value="1"/>
</dbReference>
<dbReference type="GO" id="GO:0045039">
    <property type="term" value="P:protein insertion into mitochondrial inner membrane"/>
    <property type="evidence" value="ECO:0007669"/>
    <property type="project" value="InterPro"/>
</dbReference>
<dbReference type="CDD" id="cd09487">
    <property type="entry name" value="SAM_superfamily"/>
    <property type="match status" value="1"/>
</dbReference>
<dbReference type="Proteomes" id="UP001064489">
    <property type="component" value="Chromosome 12"/>
</dbReference>
<dbReference type="Pfam" id="PF00536">
    <property type="entry name" value="SAM_1"/>
    <property type="match status" value="1"/>
</dbReference>
<dbReference type="Pfam" id="PF02466">
    <property type="entry name" value="Tim17"/>
    <property type="match status" value="1"/>
</dbReference>
<reference evidence="7" key="2">
    <citation type="submission" date="2023-02" db="EMBL/GenBank/DDBJ databases">
        <authorList>
            <person name="Swenson N.G."/>
            <person name="Wegrzyn J.L."/>
            <person name="Mcevoy S.L."/>
        </authorList>
    </citation>
    <scope>NUCLEOTIDE SEQUENCE</scope>
    <source>
        <strain evidence="7">91603</strain>
        <tissue evidence="7">Leaf</tissue>
    </source>
</reference>
<reference evidence="7" key="1">
    <citation type="journal article" date="2022" name="Plant J.">
        <title>Strategies of tolerance reflected in two North American maple genomes.</title>
        <authorList>
            <person name="McEvoy S.L."/>
            <person name="Sezen U.U."/>
            <person name="Trouern-Trend A."/>
            <person name="McMahon S.M."/>
            <person name="Schaberg P.G."/>
            <person name="Yang J."/>
            <person name="Wegrzyn J.L."/>
            <person name="Swenson N.G."/>
        </authorList>
    </citation>
    <scope>NUCLEOTIDE SEQUENCE</scope>
    <source>
        <strain evidence="7">91603</strain>
    </source>
</reference>
<feature type="domain" description="SAM" evidence="6">
    <location>
        <begin position="201"/>
        <end position="248"/>
    </location>
</feature>
<keyword evidence="4" id="KW-0472">Membrane</keyword>
<dbReference type="PANTHER" id="PTHR14110:SF6">
    <property type="entry name" value="OS04G0405100 PROTEIN"/>
    <property type="match status" value="1"/>
</dbReference>
<keyword evidence="3" id="KW-1133">Transmembrane helix</keyword>
<dbReference type="GO" id="GO:0008320">
    <property type="term" value="F:protein transmembrane transporter activity"/>
    <property type="evidence" value="ECO:0007669"/>
    <property type="project" value="TreeGrafter"/>
</dbReference>
<dbReference type="GO" id="GO:0042721">
    <property type="term" value="C:TIM22 mitochondrial import inner membrane insertion complex"/>
    <property type="evidence" value="ECO:0007669"/>
    <property type="project" value="InterPro"/>
</dbReference>
<comment type="caution">
    <text evidence="7">The sequence shown here is derived from an EMBL/GenBank/DDBJ whole genome shotgun (WGS) entry which is preliminary data.</text>
</comment>
<evidence type="ECO:0000256" key="4">
    <source>
        <dbReference type="ARBA" id="ARBA00023136"/>
    </source>
</evidence>
<dbReference type="PANTHER" id="PTHR14110">
    <property type="entry name" value="MITOCHONDRIAL IMPORT INNER MEMBRANE TRANSLOCASE SUBUNIT TIM22"/>
    <property type="match status" value="1"/>
</dbReference>
<feature type="region of interest" description="Disordered" evidence="5">
    <location>
        <begin position="545"/>
        <end position="573"/>
    </location>
</feature>
<organism evidence="7 8">
    <name type="scientific">Acer negundo</name>
    <name type="common">Box elder</name>
    <dbReference type="NCBI Taxonomy" id="4023"/>
    <lineage>
        <taxon>Eukaryota</taxon>
        <taxon>Viridiplantae</taxon>
        <taxon>Streptophyta</taxon>
        <taxon>Embryophyta</taxon>
        <taxon>Tracheophyta</taxon>
        <taxon>Spermatophyta</taxon>
        <taxon>Magnoliopsida</taxon>
        <taxon>eudicotyledons</taxon>
        <taxon>Gunneridae</taxon>
        <taxon>Pentapetalae</taxon>
        <taxon>rosids</taxon>
        <taxon>malvids</taxon>
        <taxon>Sapindales</taxon>
        <taxon>Sapindaceae</taxon>
        <taxon>Hippocastanoideae</taxon>
        <taxon>Acereae</taxon>
        <taxon>Acer</taxon>
    </lineage>
</organism>
<dbReference type="InterPro" id="IPR001660">
    <property type="entry name" value="SAM"/>
</dbReference>
<dbReference type="InterPro" id="IPR039175">
    <property type="entry name" value="TIM22"/>
</dbReference>
<evidence type="ECO:0000313" key="7">
    <source>
        <dbReference type="EMBL" id="KAI9156161.1"/>
    </source>
</evidence>
<name>A0AAD5I8T8_ACENE</name>
<evidence type="ECO:0000256" key="1">
    <source>
        <dbReference type="ARBA" id="ARBA00004141"/>
    </source>
</evidence>
<comment type="subcellular location">
    <subcellularLocation>
        <location evidence="1">Membrane</location>
        <topology evidence="1">Multi-pass membrane protein</topology>
    </subcellularLocation>
</comment>
<gene>
    <name evidence="7" type="ORF">LWI28_001495</name>
</gene>
<evidence type="ECO:0000256" key="2">
    <source>
        <dbReference type="ARBA" id="ARBA00022692"/>
    </source>
</evidence>
<feature type="compositionally biased region" description="Low complexity" evidence="5">
    <location>
        <begin position="545"/>
        <end position="556"/>
    </location>
</feature>
<dbReference type="Gene3D" id="1.10.150.50">
    <property type="entry name" value="Transcription Factor, Ets-1"/>
    <property type="match status" value="1"/>
</dbReference>
<accession>A0AAD5I8T8</accession>
<evidence type="ECO:0000256" key="5">
    <source>
        <dbReference type="SAM" id="MobiDB-lite"/>
    </source>
</evidence>
<dbReference type="AlphaFoldDB" id="A0AAD5I8T8"/>
<keyword evidence="8" id="KW-1185">Reference proteome</keyword>
<keyword evidence="2" id="KW-0812">Transmembrane</keyword>
<dbReference type="GO" id="GO:0009706">
    <property type="term" value="C:chloroplast inner membrane"/>
    <property type="evidence" value="ECO:0007669"/>
    <property type="project" value="TreeGrafter"/>
</dbReference>
<sequence length="704" mass="78277">MEKGKLGVMVETKFQQNPVQVVQAKLKELEIGFKSWLAKQSLPVEAAVVTLTSGAQGAVIGAIMGNITNDISSTIPTPPPPANLSPQAMASLQQAQALGGGPLIQARNFAVMTGVNAGLSCVMKRVRGKEDVQSSMVAAFGSGALFSLVSGMGGANHATNAITSGIFFALIQGGIFKIGEKFSKPQVEDMNYLRTRGMLYNLGLQKYEQNFKKGLLTDVTLPLLTDSALRDVRIPPGPRLRILDHIQRDPELKKSNQKEVQGNGTIEDFEPVSMKWEGTHPIVAWLSTCALGVLKQFSDISTVNQRLLLRGFNFSLYSMGDKTIIWQFGSEIDCIGFINNQFFWDNCFESMKRCLQDVVARSKLVWIEVYGVPLRCWHASFFIRIGRMLGVPLLLEDETEKRQRLDRGRMLISIPHDSKHIEKIKVKERSRSFLVSIMEDETPVDQVWVNRFLGMRNGIPHSNSKISPEKEWFGSSPEKVGAHPPMCQNIPITSAIRHNSGMGCQDQKSFGKKVWQKNIRVKKGGPHPCNTVVVLEKKRVCVSSDGESSWSSSEPSGRIRYLKGSSSDESGLNRYESMVPETDLGHSLSGPTNHNSFKLATGVVPDKLLGNELVGFDTEFEQGSRKDSTARTYAMKMRSKKMAKNLSWNLEQDMPKAIERQYIKRNGKFEVNKDALSLEMEITKVFKTGAALCFDFQGREEELS</sequence>
<dbReference type="EMBL" id="JAJSOW010000107">
    <property type="protein sequence ID" value="KAI9156161.1"/>
    <property type="molecule type" value="Genomic_DNA"/>
</dbReference>
<evidence type="ECO:0000259" key="6">
    <source>
        <dbReference type="Pfam" id="PF00536"/>
    </source>
</evidence>
<evidence type="ECO:0000256" key="3">
    <source>
        <dbReference type="ARBA" id="ARBA00022989"/>
    </source>
</evidence>
<dbReference type="GO" id="GO:0045036">
    <property type="term" value="P:protein targeting to chloroplast"/>
    <property type="evidence" value="ECO:0007669"/>
    <property type="project" value="TreeGrafter"/>
</dbReference>
<proteinExistence type="predicted"/>
<evidence type="ECO:0000313" key="8">
    <source>
        <dbReference type="Proteomes" id="UP001064489"/>
    </source>
</evidence>
<protein>
    <recommendedName>
        <fullName evidence="6">SAM domain-containing protein</fullName>
    </recommendedName>
</protein>
<dbReference type="InterPro" id="IPR013761">
    <property type="entry name" value="SAM/pointed_sf"/>
</dbReference>